<dbReference type="Proteomes" id="UP000030651">
    <property type="component" value="Unassembled WGS sequence"/>
</dbReference>
<dbReference type="STRING" id="1229662.W3WZB8"/>
<dbReference type="EMBL" id="KI912115">
    <property type="protein sequence ID" value="ETS78477.1"/>
    <property type="molecule type" value="Genomic_DNA"/>
</dbReference>
<accession>W3WZB8</accession>
<feature type="compositionally biased region" description="Basic and acidic residues" evidence="1">
    <location>
        <begin position="70"/>
        <end position="79"/>
    </location>
</feature>
<name>W3WZB8_PESFW</name>
<feature type="region of interest" description="Disordered" evidence="1">
    <location>
        <begin position="1"/>
        <end position="133"/>
    </location>
</feature>
<proteinExistence type="predicted"/>
<feature type="compositionally biased region" description="Polar residues" evidence="1">
    <location>
        <begin position="15"/>
        <end position="28"/>
    </location>
</feature>
<dbReference type="OrthoDB" id="5350396at2759"/>
<keyword evidence="3" id="KW-1185">Reference proteome</keyword>
<protein>
    <submittedName>
        <fullName evidence="2">Uncharacterized protein</fullName>
    </submittedName>
</protein>
<organism evidence="2 3">
    <name type="scientific">Pestalotiopsis fici (strain W106-1 / CGMCC3.15140)</name>
    <dbReference type="NCBI Taxonomy" id="1229662"/>
    <lineage>
        <taxon>Eukaryota</taxon>
        <taxon>Fungi</taxon>
        <taxon>Dikarya</taxon>
        <taxon>Ascomycota</taxon>
        <taxon>Pezizomycotina</taxon>
        <taxon>Sordariomycetes</taxon>
        <taxon>Xylariomycetidae</taxon>
        <taxon>Amphisphaeriales</taxon>
        <taxon>Sporocadaceae</taxon>
        <taxon>Pestalotiopsis</taxon>
    </lineage>
</organism>
<dbReference type="eggNOG" id="ENOG502SAE9">
    <property type="taxonomic scope" value="Eukaryota"/>
</dbReference>
<dbReference type="GeneID" id="19275552"/>
<dbReference type="KEGG" id="pfy:PFICI_10539"/>
<dbReference type="InParanoid" id="W3WZB8"/>
<gene>
    <name evidence="2" type="ORF">PFICI_10539</name>
</gene>
<feature type="compositionally biased region" description="Basic residues" evidence="1">
    <location>
        <begin position="120"/>
        <end position="129"/>
    </location>
</feature>
<dbReference type="RefSeq" id="XP_007837311.1">
    <property type="nucleotide sequence ID" value="XM_007839120.1"/>
</dbReference>
<reference evidence="3" key="1">
    <citation type="journal article" date="2015" name="BMC Genomics">
        <title>Genomic and transcriptomic analysis of the endophytic fungus Pestalotiopsis fici reveals its lifestyle and high potential for synthesis of natural products.</title>
        <authorList>
            <person name="Wang X."/>
            <person name="Zhang X."/>
            <person name="Liu L."/>
            <person name="Xiang M."/>
            <person name="Wang W."/>
            <person name="Sun X."/>
            <person name="Che Y."/>
            <person name="Guo L."/>
            <person name="Liu G."/>
            <person name="Guo L."/>
            <person name="Wang C."/>
            <person name="Yin W.B."/>
            <person name="Stadler M."/>
            <person name="Zhang X."/>
            <person name="Liu X."/>
        </authorList>
    </citation>
    <scope>NUCLEOTIDE SEQUENCE [LARGE SCALE GENOMIC DNA]</scope>
    <source>
        <strain evidence="3">W106-1 / CGMCC3.15140</strain>
    </source>
</reference>
<evidence type="ECO:0000313" key="2">
    <source>
        <dbReference type="EMBL" id="ETS78477.1"/>
    </source>
</evidence>
<feature type="compositionally biased region" description="Polar residues" evidence="1">
    <location>
        <begin position="57"/>
        <end position="67"/>
    </location>
</feature>
<evidence type="ECO:0000313" key="3">
    <source>
        <dbReference type="Proteomes" id="UP000030651"/>
    </source>
</evidence>
<dbReference type="AlphaFoldDB" id="W3WZB8"/>
<sequence>MSKNGDIRGFFGKKASQTSRPDTSSASQLGPEPKQATKPAPVAASELWLDSPDLPSSPITPQKNVTKTPRARDTEIKGSDDEDDDSDSSFESIGAMLGRGRNNLGAASQNVSAGFMTTPKAKRIARGGFHRSPLTLQQQPKHKFDFKTLLNHVKQDNAFDESVRRAEAAMAEAEEELEPVINPDKMAGEAMAGEDESKIEKLAKAIDRTTGDESRPRAYFFDFEEPPRDLKKKPFPKKSVKAKPWSILQTESSRNQMFIHGLPTTLARKGKELPDELYLWILDQVCVENDAQLRNQYIELASSCIDDTNRLVTAEKLYGMLETLGGAKYSDEGGKLPLSPGLQNPYPGRDWAPLRYFLELLTRMARNLNTETNLDAIKMLLRLGLDPIIVTMAGLQVAHSTALLELISALPAAPARWEYCCKSICDYLYTSVEQASQRSFAISMLPTSIPPGVDLQRRLASEALLNEPNLGAKDPGQSVTIHDIFDRMSEPDFQITNSTDFGELIALVTLLDIVIHDGTHLYRAQLALSTSTAPEDEARSHYDADIDRIVVGLKILHDKISDNTLILKKEVKLSLDGMMKRLKNTVRSCPPPKITIFDDDKAEKEDKFLPRQKDFMKKWTAAKKSAVEE</sequence>
<evidence type="ECO:0000256" key="1">
    <source>
        <dbReference type="SAM" id="MobiDB-lite"/>
    </source>
</evidence>
<dbReference type="OMA" id="TLLRMSM"/>
<dbReference type="HOGENOM" id="CLU_016938_1_1_1"/>